<protein>
    <submittedName>
        <fullName evidence="2">Uncharacterized protein</fullName>
    </submittedName>
</protein>
<keyword evidence="1" id="KW-1133">Transmembrane helix</keyword>
<name>A0ABN6EMQ7_9BACT</name>
<sequence length="222" mass="25068">MATITLPENEEQINDVNGFYFMANPSTFNGDPILTLQINNGKNRSIKLKKKNVSIVLHYLHDNNIPFLNLHSNILPTIDVEDESYRSLLNEMFFILASCMMFILGFLFIRSGNNSFMQLNFQYLFGIACILVGATLLCHPAVKIKDNQLILKGYIHKSVIELEDILKVTICSLGKGELIEVVTKDYDYYSFPIKGGRLKALTSDLQQVGIDASYIYRNGAAE</sequence>
<proteinExistence type="predicted"/>
<dbReference type="EMBL" id="AP024484">
    <property type="protein sequence ID" value="BCS86001.1"/>
    <property type="molecule type" value="Genomic_DNA"/>
</dbReference>
<gene>
    <name evidence="2" type="ORF">prwr041_18940</name>
</gene>
<feature type="transmembrane region" description="Helical" evidence="1">
    <location>
        <begin position="121"/>
        <end position="142"/>
    </location>
</feature>
<keyword evidence="1" id="KW-0812">Transmembrane</keyword>
<accession>A0ABN6EMQ7</accession>
<feature type="transmembrane region" description="Helical" evidence="1">
    <location>
        <begin position="92"/>
        <end position="109"/>
    </location>
</feature>
<reference evidence="2 3" key="1">
    <citation type="journal article" date="2022" name="Int. J. Syst. Evol. Microbiol.">
        <title>Prevotella herbatica sp. nov., a plant polysaccharide-decomposing anaerobic bacterium isolated from a methanogenic reactor.</title>
        <authorList>
            <person name="Uek A."/>
            <person name="Tonouchi A."/>
            <person name="Kaku N."/>
            <person name="Ueki K."/>
        </authorList>
    </citation>
    <scope>NUCLEOTIDE SEQUENCE [LARGE SCALE GENOMIC DNA]</scope>
    <source>
        <strain evidence="2 3">WR041</strain>
    </source>
</reference>
<evidence type="ECO:0000313" key="3">
    <source>
        <dbReference type="Proteomes" id="UP001319045"/>
    </source>
</evidence>
<organism evidence="2 3">
    <name type="scientific">Prevotella herbatica</name>
    <dbReference type="NCBI Taxonomy" id="2801997"/>
    <lineage>
        <taxon>Bacteria</taxon>
        <taxon>Pseudomonadati</taxon>
        <taxon>Bacteroidota</taxon>
        <taxon>Bacteroidia</taxon>
        <taxon>Bacteroidales</taxon>
        <taxon>Prevotellaceae</taxon>
        <taxon>Prevotella</taxon>
    </lineage>
</organism>
<dbReference type="Proteomes" id="UP001319045">
    <property type="component" value="Chromosome"/>
</dbReference>
<keyword evidence="3" id="KW-1185">Reference proteome</keyword>
<keyword evidence="1" id="KW-0472">Membrane</keyword>
<evidence type="ECO:0000256" key="1">
    <source>
        <dbReference type="SAM" id="Phobius"/>
    </source>
</evidence>
<dbReference type="RefSeq" id="WP_207153599.1">
    <property type="nucleotide sequence ID" value="NZ_AP024484.1"/>
</dbReference>
<evidence type="ECO:0000313" key="2">
    <source>
        <dbReference type="EMBL" id="BCS86001.1"/>
    </source>
</evidence>